<feature type="region of interest" description="Disordered" evidence="2">
    <location>
        <begin position="80"/>
        <end position="152"/>
    </location>
</feature>
<dbReference type="InterPro" id="IPR002395">
    <property type="entry name" value="Kininogen"/>
</dbReference>
<dbReference type="Proteomes" id="UP000309676">
    <property type="component" value="Unassembled WGS sequence"/>
</dbReference>
<reference evidence="3 4" key="1">
    <citation type="submission" date="2019-05" db="EMBL/GenBank/DDBJ databases">
        <authorList>
            <person name="Narsing Rao M.P."/>
            <person name="Li W.J."/>
        </authorList>
    </citation>
    <scope>NUCLEOTIDE SEQUENCE [LARGE SCALE GENOMIC DNA]</scope>
    <source>
        <strain evidence="3 4">SYSU_K30003</strain>
    </source>
</reference>
<keyword evidence="4" id="KW-1185">Reference proteome</keyword>
<feature type="compositionally biased region" description="Basic and acidic residues" evidence="2">
    <location>
        <begin position="93"/>
        <end position="143"/>
    </location>
</feature>
<dbReference type="Pfam" id="PF01969">
    <property type="entry name" value="Ni_insertion"/>
    <property type="match status" value="1"/>
</dbReference>
<keyword evidence="1" id="KW-0533">Nickel</keyword>
<sequence>MRILYFDCFSGLSGDMTLASLVDLGADRAYIERELAKLNVGGYTLSWHRVNKKGISALKADVLLEDESPPVRVPFKVVHTHDHGHSHSHSHSHSHEHDHGHGHTHSHDHSHDHGHSHDHSHDHGHSHSHGHDHNHGHSHDHDHAHGHHHHDQRGYADIVKLIEDAGLSERATQLSLAIFAKIGAAESKIHGIPLETVHFHEVGAVDSIVDIVGVALAVDSLNPDRVMSAPVPLGAGTIHIDHGLYPVPAPATLEMMRGLPIAPSTHRLELTTPTGAAIVAALVDEFSSSLPPMIVEAVGYGAGTRELPNQPNVLRTVLGFAEKRLHVWPGAQQAEAVTAQHHDQERHHSGQ</sequence>
<dbReference type="AlphaFoldDB" id="A0A5R9GIU2"/>
<dbReference type="EMBL" id="VCIW01000002">
    <property type="protein sequence ID" value="TLS53328.1"/>
    <property type="molecule type" value="Genomic_DNA"/>
</dbReference>
<evidence type="ECO:0000313" key="3">
    <source>
        <dbReference type="EMBL" id="TLS53328.1"/>
    </source>
</evidence>
<gene>
    <name evidence="3" type="ORF">FE782_03375</name>
</gene>
<organism evidence="3 4">
    <name type="scientific">Paenibacillus antri</name>
    <dbReference type="NCBI Taxonomy" id="2582848"/>
    <lineage>
        <taxon>Bacteria</taxon>
        <taxon>Bacillati</taxon>
        <taxon>Bacillota</taxon>
        <taxon>Bacilli</taxon>
        <taxon>Bacillales</taxon>
        <taxon>Paenibacillaceae</taxon>
        <taxon>Paenibacillus</taxon>
    </lineage>
</organism>
<comment type="caution">
    <text evidence="3">The sequence shown here is derived from an EMBL/GenBank/DDBJ whole genome shotgun (WGS) entry which is preliminary data.</text>
</comment>
<accession>A0A5R9GIU2</accession>
<dbReference type="PANTHER" id="PTHR36566:SF1">
    <property type="entry name" value="PYRIDINIUM-3,5-BISTHIOCARBOXYLIC ACID MONONUCLEOTIDE NICKEL INSERTION PROTEIN"/>
    <property type="match status" value="1"/>
</dbReference>
<protein>
    <submittedName>
        <fullName evidence="3">LarC family nickel insertion protein</fullName>
    </submittedName>
</protein>
<evidence type="ECO:0000256" key="1">
    <source>
        <dbReference type="ARBA" id="ARBA00022596"/>
    </source>
</evidence>
<dbReference type="OrthoDB" id="9765625at2"/>
<dbReference type="InterPro" id="IPR002822">
    <property type="entry name" value="Ni_insertion"/>
</dbReference>
<evidence type="ECO:0000313" key="4">
    <source>
        <dbReference type="Proteomes" id="UP000309676"/>
    </source>
</evidence>
<proteinExistence type="predicted"/>
<evidence type="ECO:0000256" key="2">
    <source>
        <dbReference type="SAM" id="MobiDB-lite"/>
    </source>
</evidence>
<dbReference type="PRINTS" id="PR00334">
    <property type="entry name" value="KININOGEN"/>
</dbReference>
<dbReference type="RefSeq" id="WP_138192520.1">
    <property type="nucleotide sequence ID" value="NZ_VCIW01000002.1"/>
</dbReference>
<dbReference type="PANTHER" id="PTHR36566">
    <property type="entry name" value="NICKEL INSERTION PROTEIN-RELATED"/>
    <property type="match status" value="1"/>
</dbReference>
<name>A0A5R9GIU2_9BACL</name>